<evidence type="ECO:0000313" key="2">
    <source>
        <dbReference type="EMBL" id="MBI6120236.1"/>
    </source>
</evidence>
<name>A0ABS0TJ04_9FLAO</name>
<dbReference type="RefSeq" id="WP_198638655.1">
    <property type="nucleotide sequence ID" value="NZ_JAEHNY010000007.1"/>
</dbReference>
<keyword evidence="1" id="KW-0472">Membrane</keyword>
<keyword evidence="1" id="KW-1133">Transmembrane helix</keyword>
<dbReference type="Proteomes" id="UP000635665">
    <property type="component" value="Unassembled WGS sequence"/>
</dbReference>
<keyword evidence="3" id="KW-1185">Reference proteome</keyword>
<sequence length="128" mass="15057">MKIKFTRKRLKHYLIFGIIWLALGTTAFYFNPDNIFNYGYLIIGVLYFGTFLFENTKQYLTIENGTLTKHHLIPKKINLEEVKRIKKFAGDLTLISDSTHLKINTELIEEKSLAKLNYLLENLDIKQK</sequence>
<protein>
    <recommendedName>
        <fullName evidence="4">PH domain-containing protein</fullName>
    </recommendedName>
</protein>
<proteinExistence type="predicted"/>
<comment type="caution">
    <text evidence="2">The sequence shown here is derived from an EMBL/GenBank/DDBJ whole genome shotgun (WGS) entry which is preliminary data.</text>
</comment>
<evidence type="ECO:0008006" key="4">
    <source>
        <dbReference type="Google" id="ProtNLM"/>
    </source>
</evidence>
<evidence type="ECO:0000256" key="1">
    <source>
        <dbReference type="SAM" id="Phobius"/>
    </source>
</evidence>
<gene>
    <name evidence="2" type="ORF">I6U50_09405</name>
</gene>
<reference evidence="2 3" key="1">
    <citation type="submission" date="2020-12" db="EMBL/GenBank/DDBJ databases">
        <title>Salegentibacter orientalis sp. nov., isolated from costal sediment.</title>
        <authorList>
            <person name="Lian F.-B."/>
        </authorList>
    </citation>
    <scope>NUCLEOTIDE SEQUENCE [LARGE SCALE GENOMIC DNA]</scope>
    <source>
        <strain evidence="2 3">F60176</strain>
    </source>
</reference>
<feature type="transmembrane region" description="Helical" evidence="1">
    <location>
        <begin position="12"/>
        <end position="29"/>
    </location>
</feature>
<feature type="transmembrane region" description="Helical" evidence="1">
    <location>
        <begin position="35"/>
        <end position="53"/>
    </location>
</feature>
<dbReference type="EMBL" id="JAEHNY010000007">
    <property type="protein sequence ID" value="MBI6120236.1"/>
    <property type="molecule type" value="Genomic_DNA"/>
</dbReference>
<accession>A0ABS0TJ04</accession>
<organism evidence="2 3">
    <name type="scientific">Salegentibacter maritimus</name>
    <dbReference type="NCBI Taxonomy" id="2794347"/>
    <lineage>
        <taxon>Bacteria</taxon>
        <taxon>Pseudomonadati</taxon>
        <taxon>Bacteroidota</taxon>
        <taxon>Flavobacteriia</taxon>
        <taxon>Flavobacteriales</taxon>
        <taxon>Flavobacteriaceae</taxon>
        <taxon>Salegentibacter</taxon>
    </lineage>
</organism>
<keyword evidence="1" id="KW-0812">Transmembrane</keyword>
<evidence type="ECO:0000313" key="3">
    <source>
        <dbReference type="Proteomes" id="UP000635665"/>
    </source>
</evidence>